<accession>A8PPN2</accession>
<dbReference type="EMBL" id="DS239393">
    <property type="protein sequence ID" value="EDP33513.1"/>
    <property type="molecule type" value="Genomic_DNA"/>
</dbReference>
<organism evidence="1">
    <name type="scientific">Brugia malayi</name>
    <name type="common">Filarial nematode worm</name>
    <dbReference type="NCBI Taxonomy" id="6279"/>
    <lineage>
        <taxon>Eukaryota</taxon>
        <taxon>Metazoa</taxon>
        <taxon>Ecdysozoa</taxon>
        <taxon>Nematoda</taxon>
        <taxon>Chromadorea</taxon>
        <taxon>Rhabditida</taxon>
        <taxon>Spirurina</taxon>
        <taxon>Spiruromorpha</taxon>
        <taxon>Filarioidea</taxon>
        <taxon>Onchocercidae</taxon>
        <taxon>Brugia</taxon>
    </lineage>
</organism>
<name>A8PPN2_BRUMA</name>
<sequence length="90" mass="9757">MSYCPKVAIGPTRVIGAFVQAVVALLVIRSGAKCVLIQYLPTKVHTVLVHHSISDLVYQEQPALEHQLTEDGHHGLNGHNALILMVIGPE</sequence>
<proteinExistence type="predicted"/>
<dbReference type="AlphaFoldDB" id="A8PPN2"/>
<protein>
    <submittedName>
        <fullName evidence="1">Uncharacterized protein</fullName>
    </submittedName>
</protein>
<reference evidence="1" key="1">
    <citation type="journal article" date="2007" name="Science">
        <title>Draft genome of the filarial nematode parasite Brugia malayi.</title>
        <authorList>
            <person name="Ghedin E."/>
            <person name="Wang S."/>
            <person name="Spiro D."/>
            <person name="Caler E."/>
            <person name="Zhao Q."/>
            <person name="Crabtree J."/>
            <person name="Allen J.E."/>
            <person name="Delcher A.L."/>
            <person name="Guiliano D.B."/>
            <person name="Miranda-Saavedra D."/>
            <person name="Angiuoli S.V."/>
            <person name="Creasy T."/>
            <person name="Amedeo P."/>
            <person name="Haas B."/>
            <person name="El-Sayed N.M."/>
            <person name="Wortman J.R."/>
            <person name="Feldblyum T."/>
            <person name="Tallon L."/>
            <person name="Schatz M."/>
            <person name="Shumway M."/>
            <person name="Koo H."/>
            <person name="Salzberg S.L."/>
            <person name="Schobel S."/>
            <person name="Pertea M."/>
            <person name="Pop M."/>
            <person name="White O."/>
            <person name="Barton G.J."/>
            <person name="Carlow C.K."/>
            <person name="Crawford M.J."/>
            <person name="Daub J."/>
            <person name="Dimmic M.W."/>
            <person name="Estes C.F."/>
            <person name="Foster J.M."/>
            <person name="Ganatra M."/>
            <person name="Gregory W.F."/>
            <person name="Johnson N.M."/>
            <person name="Jin J."/>
            <person name="Komuniecki R."/>
            <person name="Korf I."/>
            <person name="Kumar S."/>
            <person name="Laney S."/>
            <person name="Li B.W."/>
            <person name="Li W."/>
            <person name="Lindblom T.H."/>
            <person name="Lustigman S."/>
            <person name="Ma D."/>
            <person name="Maina C.V."/>
            <person name="Martin D.M."/>
            <person name="McCarter J.P."/>
            <person name="McReynolds L."/>
            <person name="Mitreva M."/>
            <person name="Nutman T.B."/>
            <person name="Parkinson J."/>
            <person name="Peregrin-Alvarez J.M."/>
            <person name="Poole C."/>
            <person name="Ren Q."/>
            <person name="Saunders L."/>
            <person name="Sluder A.E."/>
            <person name="Smith K."/>
            <person name="Stanke M."/>
            <person name="Unnasch T.R."/>
            <person name="Ware J."/>
            <person name="Wei A.D."/>
            <person name="Weil G."/>
            <person name="Williams D.J."/>
            <person name="Zhang Y."/>
            <person name="Williams S.A."/>
            <person name="Fraser-Liggett C."/>
            <person name="Slatko B."/>
            <person name="Blaxter M.L."/>
            <person name="Scott A.L."/>
        </authorList>
    </citation>
    <scope>NUCLEOTIDE SEQUENCE [LARGE SCALE GENOMIC DNA]</scope>
</reference>
<gene>
    <name evidence="1" type="ORF">Bm1_30935</name>
</gene>
<evidence type="ECO:0000313" key="1">
    <source>
        <dbReference type="EMBL" id="EDP33513.1"/>
    </source>
</evidence>